<keyword evidence="1" id="KW-1133">Transmembrane helix</keyword>
<sequence length="289" mass="31970">MSFTTALRRPSIPHLAILATCLSLFGYLITGYYAAQDAAARKLALRNAPPATVSVVNFEPARDTGLAREVSIRAQIDTSFAMRRPMMLYGQAVHALIVPLLAPDAMVSAKADLIFGYTVIPLRRGESDSEALRRVLPETELEGRYGPIVSLAGQRLSHPRLATRIAKRIALWGRDAVRQGPMILPFEGPRATALSRVPHSNFRQFFLWLTFAGITASAVLLRAQSQIARDRRFSRVDRHRAWSKDVTSAKGAHSFVPLIEQESLGRSPDKGERSGPAAILQRIWPLRGR</sequence>
<accession>A0A1H8AV73</accession>
<keyword evidence="1" id="KW-0812">Transmembrane</keyword>
<proteinExistence type="predicted"/>
<reference evidence="3" key="1">
    <citation type="submission" date="2016-10" db="EMBL/GenBank/DDBJ databases">
        <authorList>
            <person name="Varghese N."/>
            <person name="Submissions S."/>
        </authorList>
    </citation>
    <scope>NUCLEOTIDE SEQUENCE [LARGE SCALE GENOMIC DNA]</scope>
    <source>
        <strain evidence="3">DSM 26893</strain>
    </source>
</reference>
<feature type="transmembrane region" description="Helical" evidence="1">
    <location>
        <begin position="12"/>
        <end position="35"/>
    </location>
</feature>
<protein>
    <recommendedName>
        <fullName evidence="4">SURF1-like protein</fullName>
    </recommendedName>
</protein>
<name>A0A1H8AV73_9RHOB</name>
<evidence type="ECO:0008006" key="4">
    <source>
        <dbReference type="Google" id="ProtNLM"/>
    </source>
</evidence>
<dbReference type="AlphaFoldDB" id="A0A1H8AV73"/>
<dbReference type="EMBL" id="FOCM01000001">
    <property type="protein sequence ID" value="SEM73407.1"/>
    <property type="molecule type" value="Genomic_DNA"/>
</dbReference>
<evidence type="ECO:0000313" key="2">
    <source>
        <dbReference type="EMBL" id="SEM73407.1"/>
    </source>
</evidence>
<keyword evidence="3" id="KW-1185">Reference proteome</keyword>
<dbReference type="RefSeq" id="WP_139209917.1">
    <property type="nucleotide sequence ID" value="NZ_FOCM01000001.1"/>
</dbReference>
<dbReference type="OrthoDB" id="7866434at2"/>
<evidence type="ECO:0000256" key="1">
    <source>
        <dbReference type="SAM" id="Phobius"/>
    </source>
</evidence>
<dbReference type="Proteomes" id="UP000199372">
    <property type="component" value="Unassembled WGS sequence"/>
</dbReference>
<organism evidence="2 3">
    <name type="scientific">Palleronia pelagia</name>
    <dbReference type="NCBI Taxonomy" id="387096"/>
    <lineage>
        <taxon>Bacteria</taxon>
        <taxon>Pseudomonadati</taxon>
        <taxon>Pseudomonadota</taxon>
        <taxon>Alphaproteobacteria</taxon>
        <taxon>Rhodobacterales</taxon>
        <taxon>Roseobacteraceae</taxon>
        <taxon>Palleronia</taxon>
    </lineage>
</organism>
<feature type="transmembrane region" description="Helical" evidence="1">
    <location>
        <begin position="205"/>
        <end position="223"/>
    </location>
</feature>
<keyword evidence="1" id="KW-0472">Membrane</keyword>
<evidence type="ECO:0000313" key="3">
    <source>
        <dbReference type="Proteomes" id="UP000199372"/>
    </source>
</evidence>
<gene>
    <name evidence="2" type="ORF">SAMN04488011_101281</name>
</gene>